<keyword evidence="2" id="KW-1133">Transmembrane helix</keyword>
<feature type="region of interest" description="Disordered" evidence="1">
    <location>
        <begin position="135"/>
        <end position="210"/>
    </location>
</feature>
<evidence type="ECO:0000313" key="4">
    <source>
        <dbReference type="Proteomes" id="UP000054558"/>
    </source>
</evidence>
<keyword evidence="4" id="KW-1185">Reference proteome</keyword>
<dbReference type="AlphaFoldDB" id="A0A1Y1HI75"/>
<protein>
    <recommendedName>
        <fullName evidence="5">Transmembrane protein</fullName>
    </recommendedName>
</protein>
<proteinExistence type="predicted"/>
<organism evidence="3 4">
    <name type="scientific">Klebsormidium nitens</name>
    <name type="common">Green alga</name>
    <name type="synonym">Ulothrix nitens</name>
    <dbReference type="NCBI Taxonomy" id="105231"/>
    <lineage>
        <taxon>Eukaryota</taxon>
        <taxon>Viridiplantae</taxon>
        <taxon>Streptophyta</taxon>
        <taxon>Klebsormidiophyceae</taxon>
        <taxon>Klebsormidiales</taxon>
        <taxon>Klebsormidiaceae</taxon>
        <taxon>Klebsormidium</taxon>
    </lineage>
</organism>
<dbReference type="EMBL" id="DF236958">
    <property type="protein sequence ID" value="GAQ78180.1"/>
    <property type="molecule type" value="Genomic_DNA"/>
</dbReference>
<dbReference type="Proteomes" id="UP000054558">
    <property type="component" value="Unassembled WGS sequence"/>
</dbReference>
<reference evidence="3 4" key="1">
    <citation type="journal article" date="2014" name="Nat. Commun.">
        <title>Klebsormidium flaccidum genome reveals primary factors for plant terrestrial adaptation.</title>
        <authorList>
            <person name="Hori K."/>
            <person name="Maruyama F."/>
            <person name="Fujisawa T."/>
            <person name="Togashi T."/>
            <person name="Yamamoto N."/>
            <person name="Seo M."/>
            <person name="Sato S."/>
            <person name="Yamada T."/>
            <person name="Mori H."/>
            <person name="Tajima N."/>
            <person name="Moriyama T."/>
            <person name="Ikeuchi M."/>
            <person name="Watanabe M."/>
            <person name="Wada H."/>
            <person name="Kobayashi K."/>
            <person name="Saito M."/>
            <person name="Masuda T."/>
            <person name="Sasaki-Sekimoto Y."/>
            <person name="Mashiguchi K."/>
            <person name="Awai K."/>
            <person name="Shimojima M."/>
            <person name="Masuda S."/>
            <person name="Iwai M."/>
            <person name="Nobusawa T."/>
            <person name="Narise T."/>
            <person name="Kondo S."/>
            <person name="Saito H."/>
            <person name="Sato R."/>
            <person name="Murakawa M."/>
            <person name="Ihara Y."/>
            <person name="Oshima-Yamada Y."/>
            <person name="Ohtaka K."/>
            <person name="Satoh M."/>
            <person name="Sonobe K."/>
            <person name="Ishii M."/>
            <person name="Ohtani R."/>
            <person name="Kanamori-Sato M."/>
            <person name="Honoki R."/>
            <person name="Miyazaki D."/>
            <person name="Mochizuki H."/>
            <person name="Umetsu J."/>
            <person name="Higashi K."/>
            <person name="Shibata D."/>
            <person name="Kamiya Y."/>
            <person name="Sato N."/>
            <person name="Nakamura Y."/>
            <person name="Tabata S."/>
            <person name="Ida S."/>
            <person name="Kurokawa K."/>
            <person name="Ohta H."/>
        </authorList>
    </citation>
    <scope>NUCLEOTIDE SEQUENCE [LARGE SCALE GENOMIC DNA]</scope>
    <source>
        <strain evidence="3 4">NIES-2285</strain>
    </source>
</reference>
<evidence type="ECO:0000256" key="2">
    <source>
        <dbReference type="SAM" id="Phobius"/>
    </source>
</evidence>
<name>A0A1Y1HI75_KLENI</name>
<keyword evidence="2" id="KW-0472">Membrane</keyword>
<accession>A0A1Y1HI75</accession>
<evidence type="ECO:0008006" key="5">
    <source>
        <dbReference type="Google" id="ProtNLM"/>
    </source>
</evidence>
<feature type="compositionally biased region" description="Basic and acidic residues" evidence="1">
    <location>
        <begin position="156"/>
        <end position="169"/>
    </location>
</feature>
<feature type="transmembrane region" description="Helical" evidence="2">
    <location>
        <begin position="378"/>
        <end position="402"/>
    </location>
</feature>
<evidence type="ECO:0000313" key="3">
    <source>
        <dbReference type="EMBL" id="GAQ78180.1"/>
    </source>
</evidence>
<gene>
    <name evidence="3" type="ORF">KFL_000090240</name>
</gene>
<sequence length="429" mass="46728">MAASPPLIVFLSIVSLSVSLSCSALFLTVLLTSCTRAGRHDPLRQQALATTDPLFSFWGAAQELPKLPPETSESAQGVNAVLGSGRENARAFQRAEGKEMPSKKVGERFEVLRDRFADWLTRLQEMLRARALDNNARGHKSAIEKGCGNFVPEVGGTKEAERNEEDVVRCHSKGPVESTGSSSKEVAQGKGDAKSVQNDASGGSSAQLDENRSGLLTDLATPAPLKRPFVFDAHLSKNAAISVIKDAAQEDETKTLNPAAAEREPPRLAGLKASAGRLEPEFNWETERYDLHVPQDVKEVRLTPVLPPGQDDVSIYVSDERTANNTPSGAIRVPESARRGVAVPIILKRGTSEPQSVYVVKIFRDLEDTDRYQWRLRLIAAVGLGVTLVAATSFLTYSAYMWDKLRREHLRAQAAAEAEGEDEAGWLSE</sequence>
<keyword evidence="2" id="KW-0812">Transmembrane</keyword>
<feature type="compositionally biased region" description="Polar residues" evidence="1">
    <location>
        <begin position="195"/>
        <end position="208"/>
    </location>
</feature>
<evidence type="ECO:0000256" key="1">
    <source>
        <dbReference type="SAM" id="MobiDB-lite"/>
    </source>
</evidence>